<dbReference type="PANTHER" id="PTHR46656:SF3">
    <property type="entry name" value="PUTATIVE-RELATED"/>
    <property type="match status" value="1"/>
</dbReference>
<dbReference type="EMBL" id="JAANEY010000001">
    <property type="protein sequence ID" value="MBT8550362.1"/>
    <property type="molecule type" value="Genomic_DNA"/>
</dbReference>
<feature type="domain" description="Glycosyl transferase family 1" evidence="1">
    <location>
        <begin position="538"/>
        <end position="600"/>
    </location>
</feature>
<name>A0A9Q2WFT5_9BURK</name>
<dbReference type="Proteomes" id="UP000783102">
    <property type="component" value="Unassembled WGS sequence"/>
</dbReference>
<gene>
    <name evidence="2" type="ORF">G6731_00090</name>
</gene>
<accession>A0A9Q2WFT5</accession>
<protein>
    <submittedName>
        <fullName evidence="2">Glycosyltransferase</fullName>
    </submittedName>
</protein>
<dbReference type="PANTHER" id="PTHR46656">
    <property type="entry name" value="PUTATIVE-RELATED"/>
    <property type="match status" value="1"/>
</dbReference>
<organism evidence="2 3">
    <name type="scientific">Polynucleobacter paneuropaeus</name>
    <dbReference type="NCBI Taxonomy" id="2527775"/>
    <lineage>
        <taxon>Bacteria</taxon>
        <taxon>Pseudomonadati</taxon>
        <taxon>Pseudomonadota</taxon>
        <taxon>Betaproteobacteria</taxon>
        <taxon>Burkholderiales</taxon>
        <taxon>Burkholderiaceae</taxon>
        <taxon>Polynucleobacter</taxon>
    </lineage>
</organism>
<evidence type="ECO:0000313" key="2">
    <source>
        <dbReference type="EMBL" id="MBT8550362.1"/>
    </source>
</evidence>
<dbReference type="Pfam" id="PF00534">
    <property type="entry name" value="Glycos_transf_1"/>
    <property type="match status" value="1"/>
</dbReference>
<reference evidence="2" key="1">
    <citation type="journal article" date="2021" name="Genome Biol. Evol.">
        <title>Continental-Scale Gene Flow Prevents Allopatric Divergence of Pelagic Freshwater Bacteria.</title>
        <authorList>
            <person name="Hoetzinger M."/>
            <person name="Pitt A."/>
            <person name="Huemer A."/>
            <person name="Hahn M.W."/>
        </authorList>
    </citation>
    <scope>NUCLEOTIDE SEQUENCE</scope>
    <source>
        <strain evidence="2">SM1-W8</strain>
    </source>
</reference>
<sequence>MLDLSLAKHFAWLLRSDVRQDLKSSDKPTERFAQWWLVNGRSEYPYWGDLNSAEIAWLQESVGKGMFEGIEVSIPKMLRLVLSWRPDVIQKFTVNEKSDSVSLMAWFYLLGMNEHRLFDAVSLEMIRDLDRPIITPNASPSDETPSATVLMSLAWRLMGPDLQKVMNLSESASRNRYLAWFFTVGLGIFKCHDLIANRWRSWLLQPIPVGNGLGDLPRFALLEYSFLPAKSRPAINTAAGVEKLRAWAASPAAVGVGSVGKQDGKWAWLKKPTQIPKTGVASSQSKPAVNLLSDTSGVIAASAKKPFGVNLFGFAYGELGIGEDLRMAVACCEAAGVAYRVINIEPGVDTRQNDKAVQAQVEKGLSSAPYAINVFILPGFDTASRVFLKMGSAVFADHYNVGWWPWELGVWPKAWGRAFDLVDEIWAGSQFSHEMYERSTKKPCIPMPLATKLQGVQKKSRKHFGLPAGQFLFLYVFDFNSHLERKNPTAVLEGFAKAFGKPPKEGSENDPKVGLVLKVMNAKATDPAWQKFEKSCKSDKRIHLMNQTMDRGEVLGLINICDAYVSPHRAEGFGRTLTEAMLLGKPVVATNYSGNAFYMNPQVTFPVDYDLVPVKPGDYHFVEDEDEAVWAKPNIAHLATQMQAAMVAAKDPQFKANLLAYAQQTFAPGRTGQLLQARLESLKTILTERGLV</sequence>
<evidence type="ECO:0000313" key="3">
    <source>
        <dbReference type="Proteomes" id="UP000783102"/>
    </source>
</evidence>
<dbReference type="AlphaFoldDB" id="A0A9Q2WFT5"/>
<dbReference type="GO" id="GO:0016757">
    <property type="term" value="F:glycosyltransferase activity"/>
    <property type="evidence" value="ECO:0007669"/>
    <property type="project" value="InterPro"/>
</dbReference>
<dbReference type="SUPFAM" id="SSF53756">
    <property type="entry name" value="UDP-Glycosyltransferase/glycogen phosphorylase"/>
    <property type="match status" value="1"/>
</dbReference>
<dbReference type="Gene3D" id="3.40.50.2000">
    <property type="entry name" value="Glycogen Phosphorylase B"/>
    <property type="match status" value="1"/>
</dbReference>
<evidence type="ECO:0000259" key="1">
    <source>
        <dbReference type="Pfam" id="PF00534"/>
    </source>
</evidence>
<proteinExistence type="predicted"/>
<comment type="caution">
    <text evidence="2">The sequence shown here is derived from an EMBL/GenBank/DDBJ whole genome shotgun (WGS) entry which is preliminary data.</text>
</comment>
<dbReference type="InterPro" id="IPR001296">
    <property type="entry name" value="Glyco_trans_1"/>
</dbReference>